<name>A0A2M7M371_9BACT</name>
<feature type="non-terminal residue" evidence="7">
    <location>
        <position position="149"/>
    </location>
</feature>
<comment type="caution">
    <text evidence="7">The sequence shown here is derived from an EMBL/GenBank/DDBJ whole genome shotgun (WGS) entry which is preliminary data.</text>
</comment>
<dbReference type="EMBL" id="PFJK01000193">
    <property type="protein sequence ID" value="PIX77157.1"/>
    <property type="molecule type" value="Genomic_DNA"/>
</dbReference>
<evidence type="ECO:0000256" key="4">
    <source>
        <dbReference type="ARBA" id="ARBA00023125"/>
    </source>
</evidence>
<dbReference type="GO" id="GO:0006313">
    <property type="term" value="P:DNA transposition"/>
    <property type="evidence" value="ECO:0007669"/>
    <property type="project" value="UniProtKB-UniRule"/>
</dbReference>
<comment type="similarity">
    <text evidence="2 6">Belongs to the transposase mutator family.</text>
</comment>
<evidence type="ECO:0000256" key="6">
    <source>
        <dbReference type="RuleBase" id="RU365089"/>
    </source>
</evidence>
<gene>
    <name evidence="7" type="ORF">COZ37_04235</name>
</gene>
<sequence length="149" mass="17094">MNNRIPPSEKISKEIKGLIEKLDEKASNEDILGRVLKLGMEKIIQESLEEEAKQYLGRDYYQREAIDEHNGYRNGYKTGKLKTAEGKLNIQKPQISDSPEPFRSNLWNHIKGNTDTLEQLAVEMYARGCSTRDVEEILKDENGNLLLSK</sequence>
<evidence type="ECO:0000256" key="2">
    <source>
        <dbReference type="ARBA" id="ARBA00010961"/>
    </source>
</evidence>
<dbReference type="Pfam" id="PF00872">
    <property type="entry name" value="Transposase_mut"/>
    <property type="match status" value="1"/>
</dbReference>
<organism evidence="7 8">
    <name type="scientific">bacterium (Candidatus Ratteibacteria) CG_4_10_14_3_um_filter_41_18</name>
    <dbReference type="NCBI Taxonomy" id="2014287"/>
    <lineage>
        <taxon>Bacteria</taxon>
        <taxon>Candidatus Ratteibacteria</taxon>
    </lineage>
</organism>
<dbReference type="AlphaFoldDB" id="A0A2M7M371"/>
<keyword evidence="5 6" id="KW-0233">DNA recombination</keyword>
<protein>
    <recommendedName>
        <fullName evidence="6">Mutator family transposase</fullName>
    </recommendedName>
</protein>
<proteinExistence type="inferred from homology"/>
<dbReference type="Proteomes" id="UP000229703">
    <property type="component" value="Unassembled WGS sequence"/>
</dbReference>
<dbReference type="GO" id="GO:0003677">
    <property type="term" value="F:DNA binding"/>
    <property type="evidence" value="ECO:0007669"/>
    <property type="project" value="UniProtKB-UniRule"/>
</dbReference>
<dbReference type="PANTHER" id="PTHR33217">
    <property type="entry name" value="TRANSPOSASE FOR INSERTION SEQUENCE ELEMENT IS1081"/>
    <property type="match status" value="1"/>
</dbReference>
<evidence type="ECO:0000256" key="5">
    <source>
        <dbReference type="ARBA" id="ARBA00023172"/>
    </source>
</evidence>
<evidence type="ECO:0000256" key="1">
    <source>
        <dbReference type="ARBA" id="ARBA00002190"/>
    </source>
</evidence>
<comment type="function">
    <text evidence="1 6">Required for the transposition of the insertion element.</text>
</comment>
<dbReference type="GO" id="GO:0004803">
    <property type="term" value="F:transposase activity"/>
    <property type="evidence" value="ECO:0007669"/>
    <property type="project" value="UniProtKB-UniRule"/>
</dbReference>
<keyword evidence="6" id="KW-0814">Transposable element</keyword>
<evidence type="ECO:0000256" key="3">
    <source>
        <dbReference type="ARBA" id="ARBA00022578"/>
    </source>
</evidence>
<keyword evidence="3 6" id="KW-0815">Transposition</keyword>
<evidence type="ECO:0000313" key="7">
    <source>
        <dbReference type="EMBL" id="PIX77157.1"/>
    </source>
</evidence>
<keyword evidence="4 6" id="KW-0238">DNA-binding</keyword>
<dbReference type="InterPro" id="IPR001207">
    <property type="entry name" value="Transposase_mutator"/>
</dbReference>
<evidence type="ECO:0000313" key="8">
    <source>
        <dbReference type="Proteomes" id="UP000229703"/>
    </source>
</evidence>
<dbReference type="PANTHER" id="PTHR33217:SF7">
    <property type="entry name" value="TRANSPOSASE FOR INSERTION SEQUENCE ELEMENT IS1081"/>
    <property type="match status" value="1"/>
</dbReference>
<accession>A0A2M7M371</accession>
<reference evidence="8" key="1">
    <citation type="submission" date="2017-09" db="EMBL/GenBank/DDBJ databases">
        <title>Depth-based differentiation of microbial function through sediment-hosted aquifers and enrichment of novel symbionts in the deep terrestrial subsurface.</title>
        <authorList>
            <person name="Probst A.J."/>
            <person name="Ladd B."/>
            <person name="Jarett J.K."/>
            <person name="Geller-Mcgrath D.E."/>
            <person name="Sieber C.M.K."/>
            <person name="Emerson J.B."/>
            <person name="Anantharaman K."/>
            <person name="Thomas B.C."/>
            <person name="Malmstrom R."/>
            <person name="Stieglmeier M."/>
            <person name="Klingl A."/>
            <person name="Woyke T."/>
            <person name="Ryan C.M."/>
            <person name="Banfield J.F."/>
        </authorList>
    </citation>
    <scope>NUCLEOTIDE SEQUENCE [LARGE SCALE GENOMIC DNA]</scope>
</reference>